<organism evidence="2 3">
    <name type="scientific">Sandaracinus amylolyticus</name>
    <dbReference type="NCBI Taxonomy" id="927083"/>
    <lineage>
        <taxon>Bacteria</taxon>
        <taxon>Pseudomonadati</taxon>
        <taxon>Myxococcota</taxon>
        <taxon>Polyangia</taxon>
        <taxon>Polyangiales</taxon>
        <taxon>Sandaracinaceae</taxon>
        <taxon>Sandaracinus</taxon>
    </lineage>
</organism>
<dbReference type="Proteomes" id="UP000034883">
    <property type="component" value="Chromosome"/>
</dbReference>
<feature type="region of interest" description="Disordered" evidence="1">
    <location>
        <begin position="203"/>
        <end position="248"/>
    </location>
</feature>
<dbReference type="KEGG" id="samy:DB32_008771"/>
<accession>A0A0F6YN92</accession>
<evidence type="ECO:0000256" key="1">
    <source>
        <dbReference type="SAM" id="MobiDB-lite"/>
    </source>
</evidence>
<dbReference type="AlphaFoldDB" id="A0A0F6YN92"/>
<name>A0A0F6YN92_9BACT</name>
<dbReference type="EMBL" id="CP011125">
    <property type="protein sequence ID" value="AKF11622.1"/>
    <property type="molecule type" value="Genomic_DNA"/>
</dbReference>
<keyword evidence="3" id="KW-1185">Reference proteome</keyword>
<reference evidence="2 3" key="1">
    <citation type="submission" date="2015-03" db="EMBL/GenBank/DDBJ databases">
        <title>Genome assembly of Sandaracinus amylolyticus DSM 53668.</title>
        <authorList>
            <person name="Sharma G."/>
            <person name="Subramanian S."/>
        </authorList>
    </citation>
    <scope>NUCLEOTIDE SEQUENCE [LARGE SCALE GENOMIC DNA]</scope>
    <source>
        <strain evidence="2 3">DSM 53668</strain>
    </source>
</reference>
<evidence type="ECO:0000313" key="2">
    <source>
        <dbReference type="EMBL" id="AKF11622.1"/>
    </source>
</evidence>
<feature type="compositionally biased region" description="Low complexity" evidence="1">
    <location>
        <begin position="223"/>
        <end position="235"/>
    </location>
</feature>
<evidence type="ECO:0000313" key="3">
    <source>
        <dbReference type="Proteomes" id="UP000034883"/>
    </source>
</evidence>
<gene>
    <name evidence="2" type="ORF">DB32_008771</name>
</gene>
<sequence length="248" mass="27313">MALARELWNARPRNVREKEREALEAILEQAQVIDDILKTEKDVQTIREQFIAFGQCWGGMYDALVAKTRLPAGVTASSATAMRILERAFPEGIAFIRFEAPAAWSEGNRRLQHIVELKLDREIDACVGVDYFTAARDATAALGEAIGTGERPRVRASRPSKKDALFAFSRAISKYARLLSAEVDETDAESIARFQKAVAPIDTYRSTRTTREEEEGEDGDEGGTQPVTPVVTPGPINGDGPFIDEPST</sequence>
<proteinExistence type="predicted"/>
<feature type="compositionally biased region" description="Acidic residues" evidence="1">
    <location>
        <begin position="212"/>
        <end position="221"/>
    </location>
</feature>
<protein>
    <submittedName>
        <fullName evidence="2">Uncharacterized protein</fullName>
    </submittedName>
</protein>